<dbReference type="GO" id="GO:0003723">
    <property type="term" value="F:RNA binding"/>
    <property type="evidence" value="ECO:0007669"/>
    <property type="project" value="InterPro"/>
</dbReference>
<keyword evidence="3" id="KW-1185">Reference proteome</keyword>
<dbReference type="GO" id="GO:0005829">
    <property type="term" value="C:cytosol"/>
    <property type="evidence" value="ECO:0007669"/>
    <property type="project" value="TreeGrafter"/>
</dbReference>
<feature type="domain" description="RNB" evidence="1">
    <location>
        <begin position="58"/>
        <end position="391"/>
    </location>
</feature>
<dbReference type="GO" id="GO:0008859">
    <property type="term" value="F:exoribonuclease II activity"/>
    <property type="evidence" value="ECO:0007669"/>
    <property type="project" value="UniProtKB-EC"/>
</dbReference>
<dbReference type="EC" id="3.1.13.1" evidence="2"/>
<dbReference type="RefSeq" id="WP_008953200.1">
    <property type="nucleotide sequence ID" value="NZ_ACIS01000003.1"/>
</dbReference>
<proteinExistence type="predicted"/>
<dbReference type="InterPro" id="IPR040596">
    <property type="entry name" value="RNase_II_C_S1"/>
</dbReference>
<dbReference type="PANTHER" id="PTHR23355">
    <property type="entry name" value="RIBONUCLEASE"/>
    <property type="match status" value="1"/>
</dbReference>
<dbReference type="InterPro" id="IPR001900">
    <property type="entry name" value="RNase_II/R"/>
</dbReference>
<dbReference type="EMBL" id="ACIS01000003">
    <property type="protein sequence ID" value="EEG09240.1"/>
    <property type="molecule type" value="Genomic_DNA"/>
</dbReference>
<dbReference type="PANTHER" id="PTHR23355:SF37">
    <property type="entry name" value="EXORIBONUCLEASE 2"/>
    <property type="match status" value="1"/>
</dbReference>
<dbReference type="Pfam" id="PF00773">
    <property type="entry name" value="RNB"/>
    <property type="match status" value="1"/>
</dbReference>
<dbReference type="InterPro" id="IPR012340">
    <property type="entry name" value="NA-bd_OB-fold"/>
</dbReference>
<keyword evidence="2" id="KW-0378">Hydrolase</keyword>
<dbReference type="GO" id="GO:0006402">
    <property type="term" value="P:mRNA catabolic process"/>
    <property type="evidence" value="ECO:0007669"/>
    <property type="project" value="TreeGrafter"/>
</dbReference>
<dbReference type="eggNOG" id="COG0557">
    <property type="taxonomic scope" value="Bacteria"/>
</dbReference>
<dbReference type="Pfam" id="PF18614">
    <property type="entry name" value="RNase_II_C_S1"/>
    <property type="match status" value="1"/>
</dbReference>
<sequence>MTTTGGKMRHALSNHRTNLITIATLAMFSRGLDPEYSRGVQQELARLKGPARESDSHIRDLTALLWCSIDNDDSRDLDQLTAIQPLARGSVRVFVAVADVDALITKGSQIDEHARVNTTSVYTSARVFHMLPERLCTDLTSLNPDEDRLALVTEMEFTCDGVLVHPTIYRALVRNKAQLAYDDVSAWIEGTGELPAAAQRITGMNTQLRMQDELAQKLRVLRRAQGSLEFETFQPRAVFHGEQITDIKQQEQNRARQLIEELMIATNGCTARFLAQQGSASLRRVVRSPERWQRIVSVANGYNAQLPSQPDGQALEAFLALQHKTDPLRFPDLSLVIVKLMGSGEYVVERPHGPPIGHFGLAVQDYMHSTAPNRRFPDLITLRLLKAALAGSVSPYSNDELDELALHCTMQEDAARKVERQLRKSEAALLLHSRIGQRFDALITGSGDEGSWVRIFEPPAEGRLTGDLPELKVGQLVRVRLVSTSVERGFIDFVLVH</sequence>
<dbReference type="AlphaFoldDB" id="B9Z1E5"/>
<evidence type="ECO:0000313" key="2">
    <source>
        <dbReference type="EMBL" id="EEG09240.1"/>
    </source>
</evidence>
<reference evidence="2 3" key="1">
    <citation type="submission" date="2009-02" db="EMBL/GenBank/DDBJ databases">
        <title>Sequencing of the draft genome and assembly of Lutiella nitroferrum 2002.</title>
        <authorList>
            <consortium name="US DOE Joint Genome Institute (JGI-PGF)"/>
            <person name="Lucas S."/>
            <person name="Copeland A."/>
            <person name="Lapidus A."/>
            <person name="Glavina del Rio T."/>
            <person name="Tice H."/>
            <person name="Bruce D."/>
            <person name="Goodwin L."/>
            <person name="Pitluck S."/>
            <person name="Larimer F."/>
            <person name="Land M.L."/>
            <person name="Hauser L."/>
            <person name="Coates J.D."/>
        </authorList>
    </citation>
    <scope>NUCLEOTIDE SEQUENCE [LARGE SCALE GENOMIC DNA]</scope>
    <source>
        <strain evidence="2 3">2002</strain>
    </source>
</reference>
<dbReference type="InterPro" id="IPR050180">
    <property type="entry name" value="RNR_Ribonuclease"/>
</dbReference>
<dbReference type="Proteomes" id="UP000003165">
    <property type="component" value="Unassembled WGS sequence"/>
</dbReference>
<evidence type="ECO:0000313" key="3">
    <source>
        <dbReference type="Proteomes" id="UP000003165"/>
    </source>
</evidence>
<gene>
    <name evidence="2" type="ORF">FuraDRAFT_1180</name>
</gene>
<organism evidence="2 3">
    <name type="scientific">Pseudogulbenkiania ferrooxidans 2002</name>
    <dbReference type="NCBI Taxonomy" id="279714"/>
    <lineage>
        <taxon>Bacteria</taxon>
        <taxon>Pseudomonadati</taxon>
        <taxon>Pseudomonadota</taxon>
        <taxon>Betaproteobacteria</taxon>
        <taxon>Neisseriales</taxon>
        <taxon>Chromobacteriaceae</taxon>
        <taxon>Pseudogulbenkiania</taxon>
    </lineage>
</organism>
<protein>
    <submittedName>
        <fullName evidence="2">Exoribonuclease II</fullName>
        <ecNumber evidence="2">3.1.13.1</ecNumber>
    </submittedName>
</protein>
<dbReference type="SUPFAM" id="SSF50249">
    <property type="entry name" value="Nucleic acid-binding proteins"/>
    <property type="match status" value="1"/>
</dbReference>
<accession>B9Z1E5</accession>
<name>B9Z1E5_9NEIS</name>
<dbReference type="SMART" id="SM00955">
    <property type="entry name" value="RNB"/>
    <property type="match status" value="1"/>
</dbReference>
<comment type="caution">
    <text evidence="2">The sequence shown here is derived from an EMBL/GenBank/DDBJ whole genome shotgun (WGS) entry which is preliminary data.</text>
</comment>
<evidence type="ECO:0000259" key="1">
    <source>
        <dbReference type="SMART" id="SM00955"/>
    </source>
</evidence>